<feature type="transmembrane region" description="Helical" evidence="1">
    <location>
        <begin position="46"/>
        <end position="64"/>
    </location>
</feature>
<keyword evidence="1" id="KW-0472">Membrane</keyword>
<evidence type="ECO:0000313" key="3">
    <source>
        <dbReference type="EMBL" id="GGC73235.1"/>
    </source>
</evidence>
<dbReference type="InterPro" id="IPR004860">
    <property type="entry name" value="LAGLIDADG_dom"/>
</dbReference>
<dbReference type="Pfam" id="PF00961">
    <property type="entry name" value="LAGLIDADG_1"/>
    <property type="match status" value="1"/>
</dbReference>
<keyword evidence="1" id="KW-1133">Transmembrane helix</keyword>
<evidence type="ECO:0000313" key="4">
    <source>
        <dbReference type="Proteomes" id="UP000646833"/>
    </source>
</evidence>
<accession>A0A830EBR8</accession>
<dbReference type="Gene3D" id="3.10.28.10">
    <property type="entry name" value="Homing endonucleases"/>
    <property type="match status" value="1"/>
</dbReference>
<dbReference type="AlphaFoldDB" id="A0A830EBR8"/>
<sequence length="117" mass="13924">MTDADGNFSINLINGKNRSSRAMPYYCLELRQNYQKNSNNNNINFSYFYIMSAIALYFNVNLYSRERNLNLLVSLNNTYKLYYSYKVIVANLYKNIKVIEYFNKYSLLSSKHLDFLD</sequence>
<dbReference type="GO" id="GO:0004519">
    <property type="term" value="F:endonuclease activity"/>
    <property type="evidence" value="ECO:0007669"/>
    <property type="project" value="InterPro"/>
</dbReference>
<dbReference type="SUPFAM" id="SSF55608">
    <property type="entry name" value="Homing endonucleases"/>
    <property type="match status" value="1"/>
</dbReference>
<evidence type="ECO:0000256" key="1">
    <source>
        <dbReference type="SAM" id="Phobius"/>
    </source>
</evidence>
<dbReference type="InterPro" id="IPR027434">
    <property type="entry name" value="Homing_endonucl"/>
</dbReference>
<reference evidence="3" key="2">
    <citation type="submission" date="2020-09" db="EMBL/GenBank/DDBJ databases">
        <authorList>
            <person name="Sun Q."/>
            <person name="Sedlacek I."/>
        </authorList>
    </citation>
    <scope>NUCLEOTIDE SEQUENCE</scope>
    <source>
        <strain evidence="3">CCM 7217</strain>
    </source>
</reference>
<keyword evidence="1" id="KW-0812">Transmembrane</keyword>
<dbReference type="EMBL" id="BMCI01000014">
    <property type="protein sequence ID" value="GGC73235.1"/>
    <property type="molecule type" value="Genomic_DNA"/>
</dbReference>
<reference evidence="3" key="1">
    <citation type="journal article" date="2014" name="Int. J. Syst. Evol. Microbiol.">
        <title>Complete genome sequence of Corynebacterium casei LMG S-19264T (=DSM 44701T), isolated from a smear-ripened cheese.</title>
        <authorList>
            <consortium name="US DOE Joint Genome Institute (JGI-PGF)"/>
            <person name="Walter F."/>
            <person name="Albersmeier A."/>
            <person name="Kalinowski J."/>
            <person name="Ruckert C."/>
        </authorList>
    </citation>
    <scope>NUCLEOTIDE SEQUENCE</scope>
    <source>
        <strain evidence="3">CCM 7217</strain>
    </source>
</reference>
<gene>
    <name evidence="3" type="ORF">GCM10007209_38950</name>
</gene>
<name>A0A830EBR8_9EURY</name>
<protein>
    <recommendedName>
        <fullName evidence="2">Homing endonuclease LAGLIDADG domain-containing protein</fullName>
    </recommendedName>
</protein>
<dbReference type="Proteomes" id="UP000646833">
    <property type="component" value="Unassembled WGS sequence"/>
</dbReference>
<organism evidence="3 4">
    <name type="scientific">Haloferax sulfurifontis</name>
    <dbReference type="NCBI Taxonomy" id="255616"/>
    <lineage>
        <taxon>Archaea</taxon>
        <taxon>Methanobacteriati</taxon>
        <taxon>Methanobacteriota</taxon>
        <taxon>Stenosarchaea group</taxon>
        <taxon>Halobacteria</taxon>
        <taxon>Halobacteriales</taxon>
        <taxon>Haloferacaceae</taxon>
        <taxon>Haloferax</taxon>
    </lineage>
</organism>
<evidence type="ECO:0000259" key="2">
    <source>
        <dbReference type="Pfam" id="PF00961"/>
    </source>
</evidence>
<feature type="domain" description="Homing endonuclease LAGLIDADG" evidence="2">
    <location>
        <begin position="2"/>
        <end position="117"/>
    </location>
</feature>
<comment type="caution">
    <text evidence="3">The sequence shown here is derived from an EMBL/GenBank/DDBJ whole genome shotgun (WGS) entry which is preliminary data.</text>
</comment>
<proteinExistence type="predicted"/>